<feature type="domain" description="J" evidence="2">
    <location>
        <begin position="3"/>
        <end position="71"/>
    </location>
</feature>
<dbReference type="Pfam" id="PF19110">
    <property type="entry name" value="DUF5797"/>
    <property type="match status" value="1"/>
</dbReference>
<keyword evidence="4" id="KW-1185">Reference proteome</keyword>
<organism evidence="3 4">
    <name type="scientific">Natronobacterium haloterrestre</name>
    <name type="common">Halobiforma haloterrestris</name>
    <dbReference type="NCBI Taxonomy" id="148448"/>
    <lineage>
        <taxon>Archaea</taxon>
        <taxon>Methanobacteriati</taxon>
        <taxon>Methanobacteriota</taxon>
        <taxon>Stenosarchaea group</taxon>
        <taxon>Halobacteria</taxon>
        <taxon>Halobacteriales</taxon>
        <taxon>Natrialbaceae</taxon>
        <taxon>Natronobacterium</taxon>
    </lineage>
</organism>
<dbReference type="InterPro" id="IPR043815">
    <property type="entry name" value="DUF5797"/>
</dbReference>
<dbReference type="AlphaFoldDB" id="A0A1I1FYV8"/>
<dbReference type="SUPFAM" id="SSF46565">
    <property type="entry name" value="Chaperone J-domain"/>
    <property type="match status" value="1"/>
</dbReference>
<reference evidence="4" key="1">
    <citation type="submission" date="2016-10" db="EMBL/GenBank/DDBJ databases">
        <authorList>
            <person name="Varghese N."/>
            <person name="Submissions S."/>
        </authorList>
    </citation>
    <scope>NUCLEOTIDE SEQUENCE [LARGE SCALE GENOMIC DNA]</scope>
    <source>
        <strain evidence="4">DSM 13078</strain>
    </source>
</reference>
<feature type="compositionally biased region" description="Low complexity" evidence="1">
    <location>
        <begin position="312"/>
        <end position="322"/>
    </location>
</feature>
<sequence>MPNPYNVLGITKNANEVVVEAAYRALVKEHHPDQGGSKERFQEIRDAYKQIQNGDPTAGTADGTSTFSGFARGLAALGTPVSVASIEGTLADDLTVEKGPLRVSLIGLFRTDIEPLAWPHEIDSIQTEDRFLCVTRIENTSEYVQKWNGLSKTKFVGSDGQTYSPTHDLASTETDIPPSVDQRDTQLSPQFSTNYSKLEPKSWTLGITVAPNLHGQVDIQRVSYTHSVFEGHQTDGVVKEKIRYEFSITPERQQQMLSLIAQELMDEVPEETPLQALASVEDTPASTQTTEDDSQSTQSGSESQQVPAPMTDDSGSVSAGSSARRELSEQEQERVADIVRLAPTSNGELASSWGLETGKEAWEYLSQHLEDYYHRNKNSRIEPTEEAVQIVE</sequence>
<feature type="compositionally biased region" description="Basic and acidic residues" evidence="1">
    <location>
        <begin position="323"/>
        <end position="332"/>
    </location>
</feature>
<evidence type="ECO:0000256" key="1">
    <source>
        <dbReference type="SAM" id="MobiDB-lite"/>
    </source>
</evidence>
<protein>
    <submittedName>
        <fullName evidence="3">DnaJ domain-containing protein</fullName>
    </submittedName>
</protein>
<dbReference type="PROSITE" id="PS50076">
    <property type="entry name" value="DNAJ_2"/>
    <property type="match status" value="1"/>
</dbReference>
<gene>
    <name evidence="3" type="ORF">SAMN05444422_1046</name>
</gene>
<accession>A0A1I1FYV8</accession>
<feature type="compositionally biased region" description="Low complexity" evidence="1">
    <location>
        <begin position="295"/>
        <end position="305"/>
    </location>
</feature>
<evidence type="ECO:0000313" key="4">
    <source>
        <dbReference type="Proteomes" id="UP000199161"/>
    </source>
</evidence>
<dbReference type="SMART" id="SM00271">
    <property type="entry name" value="DnaJ"/>
    <property type="match status" value="1"/>
</dbReference>
<name>A0A1I1FYV8_NATHA</name>
<feature type="region of interest" description="Disordered" evidence="1">
    <location>
        <begin position="280"/>
        <end position="332"/>
    </location>
</feature>
<dbReference type="CDD" id="cd06257">
    <property type="entry name" value="DnaJ"/>
    <property type="match status" value="1"/>
</dbReference>
<evidence type="ECO:0000313" key="3">
    <source>
        <dbReference type="EMBL" id="SFC04779.1"/>
    </source>
</evidence>
<proteinExistence type="predicted"/>
<dbReference type="OrthoDB" id="10608at2157"/>
<dbReference type="InterPro" id="IPR036869">
    <property type="entry name" value="J_dom_sf"/>
</dbReference>
<dbReference type="PRINTS" id="PR00625">
    <property type="entry name" value="JDOMAIN"/>
</dbReference>
<dbReference type="Gene3D" id="1.10.287.110">
    <property type="entry name" value="DnaJ domain"/>
    <property type="match status" value="1"/>
</dbReference>
<evidence type="ECO:0000259" key="2">
    <source>
        <dbReference type="PROSITE" id="PS50076"/>
    </source>
</evidence>
<dbReference type="EMBL" id="FOKW01000004">
    <property type="protein sequence ID" value="SFC04779.1"/>
    <property type="molecule type" value="Genomic_DNA"/>
</dbReference>
<dbReference type="RefSeq" id="WP_177209135.1">
    <property type="nucleotide sequence ID" value="NZ_FOKW01000004.1"/>
</dbReference>
<dbReference type="InterPro" id="IPR001623">
    <property type="entry name" value="DnaJ_domain"/>
</dbReference>
<dbReference type="Proteomes" id="UP000199161">
    <property type="component" value="Unassembled WGS sequence"/>
</dbReference>
<dbReference type="Pfam" id="PF00226">
    <property type="entry name" value="DnaJ"/>
    <property type="match status" value="1"/>
</dbReference>